<feature type="region of interest" description="Disordered" evidence="1">
    <location>
        <begin position="332"/>
        <end position="389"/>
    </location>
</feature>
<evidence type="ECO:0000313" key="2">
    <source>
        <dbReference type="EMBL" id="OAP55604.1"/>
    </source>
</evidence>
<feature type="compositionally biased region" description="Low complexity" evidence="1">
    <location>
        <begin position="13"/>
        <end position="34"/>
    </location>
</feature>
<feature type="compositionally biased region" description="Acidic residues" evidence="1">
    <location>
        <begin position="335"/>
        <end position="346"/>
    </location>
</feature>
<gene>
    <name evidence="2" type="ORF">AYL99_09755</name>
</gene>
<dbReference type="EMBL" id="LVYI01000010">
    <property type="protein sequence ID" value="OAP55604.1"/>
    <property type="molecule type" value="Genomic_DNA"/>
</dbReference>
<dbReference type="RefSeq" id="XP_018688971.1">
    <property type="nucleotide sequence ID" value="XM_018841262.1"/>
</dbReference>
<reference evidence="2 3" key="1">
    <citation type="submission" date="2016-04" db="EMBL/GenBank/DDBJ databases">
        <title>Draft genome of Fonsecaea erecta CBS 125763.</title>
        <authorList>
            <person name="Weiss V.A."/>
            <person name="Vicente V.A."/>
            <person name="Raittz R.T."/>
            <person name="Moreno L.F."/>
            <person name="De Souza E.M."/>
            <person name="Pedrosa F.O."/>
            <person name="Steffens M.B."/>
            <person name="Faoro H."/>
            <person name="Tadra-Sfeir M.Z."/>
            <person name="Najafzadeh M.J."/>
            <person name="Felipe M.S."/>
            <person name="Teixeira M."/>
            <person name="Sun J."/>
            <person name="Xi L."/>
            <person name="Gomes R."/>
            <person name="De Azevedo C.M."/>
            <person name="Salgado C.G."/>
            <person name="Da Silva M.B."/>
            <person name="Nascimento M.F."/>
            <person name="Queiroz-Telles F."/>
            <person name="Attili D.S."/>
            <person name="Gorbushina A."/>
        </authorList>
    </citation>
    <scope>NUCLEOTIDE SEQUENCE [LARGE SCALE GENOMIC DNA]</scope>
    <source>
        <strain evidence="2 3">CBS 125763</strain>
    </source>
</reference>
<dbReference type="GeneID" id="30013923"/>
<accession>A0A178Z755</accession>
<dbReference type="OrthoDB" id="3777810at2759"/>
<feature type="region of interest" description="Disordered" evidence="1">
    <location>
        <begin position="1"/>
        <end position="38"/>
    </location>
</feature>
<name>A0A178Z755_9EURO</name>
<dbReference type="STRING" id="1367422.A0A178Z755"/>
<proteinExistence type="predicted"/>
<sequence length="389" mass="42384">MQNLPHRRGGDAGAQAASSQAASSQTAPNAPAASHSQVAPAGIKPIRAAGETLSSEACSNSAHTPSDDAPTASFIVQDVEARLFGRVPGSEWNTYQITPSGWGILRRLLEDSVNGGKLRCDYFSKTQTFVHRMLSLTHEITCGSFAAILFRELGTICQGTPEERRFLLSVTSRRSSTLKGKQDSDSHEPDDFFSSVDKLSYGFTLEVAYSRKSKQLENLAQFYLFETSLQIQKVVGISLDYNHSKRVTLHVWQRENGDITTSSRLQHYSQEVRTETGTRVSGPPLQISMFDIAPPSLVPSSLHGVSVQFPLDELWDKIESAELETARLESLDGLDCNDGDSSEEGENKDNAGTGRVDEDYVPSRAGGESPKSGRSPIRTRTRTAGAANK</sequence>
<comment type="caution">
    <text evidence="2">The sequence shown here is derived from an EMBL/GenBank/DDBJ whole genome shotgun (WGS) entry which is preliminary data.</text>
</comment>
<evidence type="ECO:0000256" key="1">
    <source>
        <dbReference type="SAM" id="MobiDB-lite"/>
    </source>
</evidence>
<protein>
    <submittedName>
        <fullName evidence="2">Uncharacterized protein</fullName>
    </submittedName>
</protein>
<organism evidence="2 3">
    <name type="scientific">Fonsecaea erecta</name>
    <dbReference type="NCBI Taxonomy" id="1367422"/>
    <lineage>
        <taxon>Eukaryota</taxon>
        <taxon>Fungi</taxon>
        <taxon>Dikarya</taxon>
        <taxon>Ascomycota</taxon>
        <taxon>Pezizomycotina</taxon>
        <taxon>Eurotiomycetes</taxon>
        <taxon>Chaetothyriomycetidae</taxon>
        <taxon>Chaetothyriales</taxon>
        <taxon>Herpotrichiellaceae</taxon>
        <taxon>Fonsecaea</taxon>
    </lineage>
</organism>
<keyword evidence="3" id="KW-1185">Reference proteome</keyword>
<evidence type="ECO:0000313" key="3">
    <source>
        <dbReference type="Proteomes" id="UP000078343"/>
    </source>
</evidence>
<dbReference type="AlphaFoldDB" id="A0A178Z755"/>
<dbReference type="Proteomes" id="UP000078343">
    <property type="component" value="Unassembled WGS sequence"/>
</dbReference>